<dbReference type="PROSITE" id="PS51266">
    <property type="entry name" value="ZF_CHY"/>
    <property type="match status" value="1"/>
</dbReference>
<dbReference type="InterPro" id="IPR012677">
    <property type="entry name" value="Nucleotide-bd_a/b_plait_sf"/>
</dbReference>
<evidence type="ECO:0000313" key="12">
    <source>
        <dbReference type="Proteomes" id="UP000605846"/>
    </source>
</evidence>
<accession>A0A8H7BWK0</accession>
<evidence type="ECO:0000256" key="6">
    <source>
        <dbReference type="PROSITE-ProRule" id="PRU00176"/>
    </source>
</evidence>
<feature type="domain" description="RRM" evidence="9">
    <location>
        <begin position="1063"/>
        <end position="1140"/>
    </location>
</feature>
<dbReference type="CDD" id="cd12245">
    <property type="entry name" value="RRM_scw1_like"/>
    <property type="match status" value="1"/>
</dbReference>
<dbReference type="SUPFAM" id="SSF161219">
    <property type="entry name" value="CHY zinc finger-like"/>
    <property type="match status" value="1"/>
</dbReference>
<dbReference type="GO" id="GO:0008270">
    <property type="term" value="F:zinc ion binding"/>
    <property type="evidence" value="ECO:0007669"/>
    <property type="project" value="UniProtKB-KW"/>
</dbReference>
<keyword evidence="12" id="KW-1185">Reference proteome</keyword>
<dbReference type="GO" id="GO:0003723">
    <property type="term" value="F:RNA binding"/>
    <property type="evidence" value="ECO:0007669"/>
    <property type="project" value="UniProtKB-UniRule"/>
</dbReference>
<dbReference type="InterPro" id="IPR008913">
    <property type="entry name" value="Znf_CHY"/>
</dbReference>
<dbReference type="AlphaFoldDB" id="A0A8H7BWK0"/>
<dbReference type="InterPro" id="IPR037274">
    <property type="entry name" value="Znf_CHY_sf"/>
</dbReference>
<keyword evidence="2" id="KW-0479">Metal-binding</keyword>
<feature type="compositionally biased region" description="Polar residues" evidence="8">
    <location>
        <begin position="176"/>
        <end position="204"/>
    </location>
</feature>
<dbReference type="EMBL" id="JABAYA010000028">
    <property type="protein sequence ID" value="KAF7729141.1"/>
    <property type="molecule type" value="Genomic_DNA"/>
</dbReference>
<dbReference type="PANTHER" id="PTHR10501">
    <property type="entry name" value="U1 SMALL NUCLEAR RIBONUCLEOPROTEIN A/U2 SMALL NUCLEAR RIBONUCLEOPROTEIN B"/>
    <property type="match status" value="1"/>
</dbReference>
<keyword evidence="5 6" id="KW-0694">RNA-binding</keyword>
<evidence type="ECO:0000256" key="5">
    <source>
        <dbReference type="ARBA" id="ARBA00022884"/>
    </source>
</evidence>
<evidence type="ECO:0000256" key="2">
    <source>
        <dbReference type="ARBA" id="ARBA00022723"/>
    </source>
</evidence>
<feature type="region of interest" description="Disordered" evidence="8">
    <location>
        <begin position="176"/>
        <end position="209"/>
    </location>
</feature>
<dbReference type="Gene3D" id="3.30.70.330">
    <property type="match status" value="2"/>
</dbReference>
<evidence type="ECO:0000256" key="3">
    <source>
        <dbReference type="ARBA" id="ARBA00022771"/>
    </source>
</evidence>
<sequence length="1178" mass="131551">MSPGIDRPPVARPTPNIKANTGENKDTREIELTQLERRFRSSFRLVANNEHASLARFSIKPSDPDFPYELESLQVQLEIPRSYPKESCSVTVMNTNIPKGFAINLEKGFKAYVNQLPDSRRTTLVKQMDWLDRNMETLLQQPPAETVRFIKNAAPVKDDSIAPPLPKHVVTEIQGSGSAQHSVSLASDNQSTSKPSYTPDQLQEGSKRQQRELKQLETRFPDSYQIIRSTTDETVISLTVTFNDPDLAFNPQLKTSTRLKYHVPKLYPFLPCTIEFDNKTMESSIARTLETAFLTHVKASDNTLFQNLNWLNRHAEAIIETPLSFSEPDVKASIDRTTKTEDKLVSSSYQNDAKTNSNRPFFVSDTKLPSNNAPKTEKKLVSIFDEEDKKKKKVIRVSDPFFQSVLPKAKEETSVPAVSETATASTSAVEEKETVAAASRICVEPPKSKLEQGTEIRFSEIRLDKVALFRCKSLHLVVKCARCKDTVDVENVLPEETTGSKSPKRERWLTCPKCSAIMGIKFLGELVHENASAMGVLQCAGCSPFDILPSLYVGTCAQCLEDMQTPLRLAPHDQPSSIHCFSCHSKMTICLGSYRFVRVGHGGERLQADAEQVMKLKKKKSHRQKEEMLTIGQPLPNQGTCSHYRKSKRWFRFPCCNKLYACDVCHDEKEDHVAEMARRHVCGQCSREQAITSKPCVCGFEFERSHQKGAFWEGGQGVRNRTAMSRKDPHKHKGIGKTASKKQERVGIAGLSTSSSADIRVHPLSASPASSGLFQPVLNSPPNGITEDVTTIFVVGFPDNMQEREFQNMFTFSPGFEAASLKWHCKDGDEECPATGGGKKQMIGFARFRTRLEAMEAVEVLSGKKVDQEKGAVLKAEMAKKNLHIKRGSIAPSIPIETTSPLSILSRKMSQHQPTVGGYDSFSPLPSDLLSPLDYKTDPFDPSTTPTTPVFSTDAFFGLRSQSFDARSNNNNNNNNALGILSPRTLNLYSPARMTRIGQDEDPFDYLSKSSPVPDDRHGFNQSLFAENDTLSRGLSIHAIDYRSHSLSSPVRPNPADQNPPCNTLYVGNLPPNTSEDELRQVFSRCKGYKRMCFRTKSQGPMCFVEFDDVVFATQAMNELQGHCLSNSVKGGIRLSFSKNPLFIKPNKDGNTNLAFNYKQMGTALLSDRRDMLFDPQL</sequence>
<reference evidence="11" key="1">
    <citation type="submission" date="2020-01" db="EMBL/GenBank/DDBJ databases">
        <title>Genome Sequencing of Three Apophysomyces-Like Fungal Strains Confirms a Novel Fungal Genus in the Mucoromycota with divergent Burkholderia-like Endosymbiotic Bacteria.</title>
        <authorList>
            <person name="Stajich J.E."/>
            <person name="Macias A.M."/>
            <person name="Carter-House D."/>
            <person name="Lovett B."/>
            <person name="Kasson L.R."/>
            <person name="Berry K."/>
            <person name="Grigoriev I."/>
            <person name="Chang Y."/>
            <person name="Spatafora J."/>
            <person name="Kasson M.T."/>
        </authorList>
    </citation>
    <scope>NUCLEOTIDE SEQUENCE</scope>
    <source>
        <strain evidence="11">NRRL A-21654</strain>
    </source>
</reference>
<dbReference type="OrthoDB" id="10253329at2759"/>
<evidence type="ECO:0000256" key="7">
    <source>
        <dbReference type="PROSITE-ProRule" id="PRU00601"/>
    </source>
</evidence>
<dbReference type="Proteomes" id="UP000605846">
    <property type="component" value="Unassembled WGS sequence"/>
</dbReference>
<keyword evidence="1" id="KW-0597">Phosphoprotein</keyword>
<dbReference type="SUPFAM" id="SSF54928">
    <property type="entry name" value="RNA-binding domain, RBD"/>
    <property type="match status" value="2"/>
</dbReference>
<evidence type="ECO:0000256" key="1">
    <source>
        <dbReference type="ARBA" id="ARBA00022553"/>
    </source>
</evidence>
<proteinExistence type="predicted"/>
<organism evidence="11 12">
    <name type="scientific">Apophysomyces ossiformis</name>
    <dbReference type="NCBI Taxonomy" id="679940"/>
    <lineage>
        <taxon>Eukaryota</taxon>
        <taxon>Fungi</taxon>
        <taxon>Fungi incertae sedis</taxon>
        <taxon>Mucoromycota</taxon>
        <taxon>Mucoromycotina</taxon>
        <taxon>Mucoromycetes</taxon>
        <taxon>Mucorales</taxon>
        <taxon>Mucorineae</taxon>
        <taxon>Mucoraceae</taxon>
        <taxon>Apophysomyces</taxon>
    </lineage>
</organism>
<evidence type="ECO:0000313" key="11">
    <source>
        <dbReference type="EMBL" id="KAF7729141.1"/>
    </source>
</evidence>
<feature type="region of interest" description="Disordered" evidence="8">
    <location>
        <begin position="341"/>
        <end position="368"/>
    </location>
</feature>
<feature type="domain" description="CHY-type" evidence="10">
    <location>
        <begin position="634"/>
        <end position="700"/>
    </location>
</feature>
<evidence type="ECO:0000259" key="9">
    <source>
        <dbReference type="PROSITE" id="PS50102"/>
    </source>
</evidence>
<dbReference type="PROSITE" id="PS50102">
    <property type="entry name" value="RRM"/>
    <property type="match status" value="2"/>
</dbReference>
<dbReference type="InterPro" id="IPR035979">
    <property type="entry name" value="RBD_domain_sf"/>
</dbReference>
<name>A0A8H7BWK0_9FUNG</name>
<dbReference type="FunFam" id="3.30.70.330:FF:000089">
    <property type="entry name" value="RNA binding protein"/>
    <property type="match status" value="1"/>
</dbReference>
<dbReference type="SMART" id="SM00360">
    <property type="entry name" value="RRM"/>
    <property type="match status" value="2"/>
</dbReference>
<dbReference type="Pfam" id="PF00076">
    <property type="entry name" value="RRM_1"/>
    <property type="match status" value="1"/>
</dbReference>
<gene>
    <name evidence="11" type="ORF">EC973_004909</name>
</gene>
<evidence type="ECO:0000256" key="8">
    <source>
        <dbReference type="SAM" id="MobiDB-lite"/>
    </source>
</evidence>
<protein>
    <submittedName>
        <fullName evidence="11">Uncharacterized protein</fullName>
    </submittedName>
</protein>
<feature type="domain" description="RRM" evidence="9">
    <location>
        <begin position="790"/>
        <end position="881"/>
    </location>
</feature>
<feature type="region of interest" description="Disordered" evidence="8">
    <location>
        <begin position="722"/>
        <end position="745"/>
    </location>
</feature>
<dbReference type="InterPro" id="IPR000504">
    <property type="entry name" value="RRM_dom"/>
</dbReference>
<keyword evidence="3 7" id="KW-0863">Zinc-finger</keyword>
<dbReference type="Pfam" id="PF05495">
    <property type="entry name" value="zf-CHY"/>
    <property type="match status" value="1"/>
</dbReference>
<evidence type="ECO:0000256" key="4">
    <source>
        <dbReference type="ARBA" id="ARBA00022833"/>
    </source>
</evidence>
<keyword evidence="4" id="KW-0862">Zinc</keyword>
<comment type="caution">
    <text evidence="11">The sequence shown here is derived from an EMBL/GenBank/DDBJ whole genome shotgun (WGS) entry which is preliminary data.</text>
</comment>
<feature type="region of interest" description="Disordered" evidence="8">
    <location>
        <begin position="1"/>
        <end position="29"/>
    </location>
</feature>
<evidence type="ECO:0000259" key="10">
    <source>
        <dbReference type="PROSITE" id="PS51266"/>
    </source>
</evidence>
<feature type="compositionally biased region" description="Polar residues" evidence="8">
    <location>
        <begin position="345"/>
        <end position="359"/>
    </location>
</feature>